<dbReference type="OrthoDB" id="5135119at2759"/>
<protein>
    <recommendedName>
        <fullName evidence="3">PIH1 N-terminal domain-containing protein</fullName>
    </recommendedName>
</protein>
<evidence type="ECO:0000313" key="5">
    <source>
        <dbReference type="EMBL" id="GIM11122.1"/>
    </source>
</evidence>
<dbReference type="PANTHER" id="PTHR22997">
    <property type="entry name" value="PIH1 DOMAIN-CONTAINING PROTEIN 1"/>
    <property type="match status" value="1"/>
</dbReference>
<evidence type="ECO:0000313" key="6">
    <source>
        <dbReference type="Proteomes" id="UP000747110"/>
    </source>
</evidence>
<dbReference type="AlphaFoldDB" id="A0A8J4FVG5"/>
<organism evidence="4 6">
    <name type="scientific">Volvox reticuliferus</name>
    <dbReference type="NCBI Taxonomy" id="1737510"/>
    <lineage>
        <taxon>Eukaryota</taxon>
        <taxon>Viridiplantae</taxon>
        <taxon>Chlorophyta</taxon>
        <taxon>core chlorophytes</taxon>
        <taxon>Chlorophyceae</taxon>
        <taxon>CS clade</taxon>
        <taxon>Chlamydomonadales</taxon>
        <taxon>Volvocaceae</taxon>
        <taxon>Volvox</taxon>
    </lineage>
</organism>
<feature type="region of interest" description="Disordered" evidence="2">
    <location>
        <begin position="54"/>
        <end position="74"/>
    </location>
</feature>
<evidence type="ECO:0000256" key="1">
    <source>
        <dbReference type="ARBA" id="ARBA00008511"/>
    </source>
</evidence>
<reference evidence="4" key="1">
    <citation type="journal article" date="2021" name="Proc. Natl. Acad. Sci. U.S.A.">
        <title>Three genomes in the algal genus Volvox reveal the fate of a haploid sex-determining region after a transition to homothallism.</title>
        <authorList>
            <person name="Yamamoto K."/>
            <person name="Hamaji T."/>
            <person name="Kawai-Toyooka H."/>
            <person name="Matsuzaki R."/>
            <person name="Takahashi F."/>
            <person name="Nishimura Y."/>
            <person name="Kawachi M."/>
            <person name="Noguchi H."/>
            <person name="Minakuchi Y."/>
            <person name="Umen J.G."/>
            <person name="Toyoda A."/>
            <person name="Nozaki H."/>
        </authorList>
    </citation>
    <scope>NUCLEOTIDE SEQUENCE</scope>
    <source>
        <strain evidence="5">NIES-3785</strain>
        <strain evidence="4">NIES-3786</strain>
    </source>
</reference>
<dbReference type="EMBL" id="BNCP01000040">
    <property type="protein sequence ID" value="GIL87661.1"/>
    <property type="molecule type" value="Genomic_DNA"/>
</dbReference>
<proteinExistence type="inferred from homology"/>
<name>A0A8J4FVG5_9CHLO</name>
<dbReference type="Pfam" id="PF08190">
    <property type="entry name" value="PIH1"/>
    <property type="match status" value="1"/>
</dbReference>
<evidence type="ECO:0000313" key="4">
    <source>
        <dbReference type="EMBL" id="GIL87661.1"/>
    </source>
</evidence>
<comment type="caution">
    <text evidence="4">The sequence shown here is derived from an EMBL/GenBank/DDBJ whole genome shotgun (WGS) entry which is preliminary data.</text>
</comment>
<dbReference type="GO" id="GO:0005737">
    <property type="term" value="C:cytoplasm"/>
    <property type="evidence" value="ECO:0007669"/>
    <property type="project" value="TreeGrafter"/>
</dbReference>
<accession>A0A8J4FVG5</accession>
<evidence type="ECO:0000256" key="2">
    <source>
        <dbReference type="SAM" id="MobiDB-lite"/>
    </source>
</evidence>
<dbReference type="InterPro" id="IPR050734">
    <property type="entry name" value="PIH1/Kintoun_subfamily"/>
</dbReference>
<dbReference type="EMBL" id="BNCQ01000037">
    <property type="protein sequence ID" value="GIM11122.1"/>
    <property type="molecule type" value="Genomic_DNA"/>
</dbReference>
<sequence>MLNQTKLGQTTDEGPAPSPEELLAMVEFLQQQGLNMDQVPSDLKTMLNNVKRQKAAKAGVAPPPPDAPTEEITPAPGFVIKTSEVASGRKVFINVCSSDRVSAPGGWSNGIMPDEVAAALDKLQSGENGAAAMTPGEVEALRFPLSCGPPRIETDRKGALCTVVDVVFNSDVVRAAAAARKLKAMLIEVATGWVANKMSVELDPRYKLPKMRYKGEVVASQRIRAEDKKKQLVTELRDVDEEPSFALRTSKAPRPPPPSQQQQQQQGPYPQLQPQSREAAAAGPGPASSVAGKPGTAAGSGSGSGPGAIHGVAKPEGSGAAAAAAHGPGASAAAAAVTGGGAPMYKVEYEGRPVQWIQVTVDLPPSPSRAVDQSQQQFLPRDVAVEVCSRTLYVRRPGQPELQVPLLFAASAEGASATGGQDGQLVIRLPYRSLDEHLADARAQAPLAFGQLNFASKALLELEP</sequence>
<comment type="similarity">
    <text evidence="1">Belongs to the PIH1 family.</text>
</comment>
<evidence type="ECO:0000259" key="3">
    <source>
        <dbReference type="Pfam" id="PF08190"/>
    </source>
</evidence>
<dbReference type="InterPro" id="IPR012981">
    <property type="entry name" value="PIH1_N"/>
</dbReference>
<keyword evidence="6" id="KW-1185">Reference proteome</keyword>
<feature type="compositionally biased region" description="Low complexity" evidence="2">
    <location>
        <begin position="260"/>
        <end position="297"/>
    </location>
</feature>
<dbReference type="Proteomes" id="UP000747110">
    <property type="component" value="Unassembled WGS sequence"/>
</dbReference>
<feature type="domain" description="PIH1 N-terminal" evidence="3">
    <location>
        <begin position="71"/>
        <end position="230"/>
    </location>
</feature>
<dbReference type="PANTHER" id="PTHR22997:SF11">
    <property type="entry name" value="PIH1 N-TERMINAL DOMAIN-CONTAINING PROTEIN"/>
    <property type="match status" value="1"/>
</dbReference>
<dbReference type="Proteomes" id="UP000722791">
    <property type="component" value="Unassembled WGS sequence"/>
</dbReference>
<feature type="compositionally biased region" description="Gly residues" evidence="2">
    <location>
        <begin position="298"/>
        <end position="308"/>
    </location>
</feature>
<feature type="region of interest" description="Disordered" evidence="2">
    <location>
        <begin position="234"/>
        <end position="313"/>
    </location>
</feature>
<gene>
    <name evidence="4" type="ORF">Vretifemale_15700</name>
    <name evidence="5" type="ORF">Vretimale_14666</name>
</gene>